<reference evidence="1 2" key="1">
    <citation type="submission" date="2018-12" db="EMBL/GenBank/DDBJ databases">
        <title>The Draft Genome Sequence of the Soil Bacterium Pedobacter tournemirensis R1.</title>
        <authorList>
            <person name="He J."/>
        </authorList>
    </citation>
    <scope>NUCLEOTIDE SEQUENCE [LARGE SCALE GENOMIC DNA]</scope>
    <source>
        <strain evidence="1 2">R1</strain>
    </source>
</reference>
<dbReference type="Proteomes" id="UP000290848">
    <property type="component" value="Unassembled WGS sequence"/>
</dbReference>
<protein>
    <recommendedName>
        <fullName evidence="3">Big-1 domain-containing protein</fullName>
    </recommendedName>
</protein>
<evidence type="ECO:0000313" key="2">
    <source>
        <dbReference type="Proteomes" id="UP000290848"/>
    </source>
</evidence>
<accession>A0A4Q0MGB0</accession>
<organism evidence="1 2">
    <name type="scientific">Arcticibacter tournemirensis</name>
    <dbReference type="NCBI Taxonomy" id="699437"/>
    <lineage>
        <taxon>Bacteria</taxon>
        <taxon>Pseudomonadati</taxon>
        <taxon>Bacteroidota</taxon>
        <taxon>Sphingobacteriia</taxon>
        <taxon>Sphingobacteriales</taxon>
        <taxon>Sphingobacteriaceae</taxon>
        <taxon>Arcticibacter</taxon>
    </lineage>
</organism>
<proteinExistence type="predicted"/>
<dbReference type="InterPro" id="IPR013783">
    <property type="entry name" value="Ig-like_fold"/>
</dbReference>
<dbReference type="AlphaFoldDB" id="A0A4Q0MGB0"/>
<dbReference type="RefSeq" id="WP_128767478.1">
    <property type="nucleotide sequence ID" value="NZ_RXOC01000001.1"/>
</dbReference>
<gene>
    <name evidence="1" type="ORF">EKH83_00775</name>
</gene>
<dbReference type="Gene3D" id="2.60.40.10">
    <property type="entry name" value="Immunoglobulins"/>
    <property type="match status" value="1"/>
</dbReference>
<dbReference type="EMBL" id="RXOC01000001">
    <property type="protein sequence ID" value="RXF72293.1"/>
    <property type="molecule type" value="Genomic_DNA"/>
</dbReference>
<evidence type="ECO:0008006" key="3">
    <source>
        <dbReference type="Google" id="ProtNLM"/>
    </source>
</evidence>
<sequence>MRKYRYQFFLFMFISIQFSCFKEDDYELIKASDVIGIEIDTVTQVEANGSAAALIKINLSNEAIPGRRKVMLKTDLGNFAGGNGDSILVMVDNNFYGEARLTSTRPGKASVKAIIAGLEQKVDGSVNFIRAYPDKITVSVDSFSISNSFKSESLITAALSSGSGVPSIRQQVKFVVLTSGGQPIGTFLNQVNTAETDASGKAYIRFSAGETGIIGKLTIVAEAERADGTNINNSTYINLTH</sequence>
<comment type="caution">
    <text evidence="1">The sequence shown here is derived from an EMBL/GenBank/DDBJ whole genome shotgun (WGS) entry which is preliminary data.</text>
</comment>
<evidence type="ECO:0000313" key="1">
    <source>
        <dbReference type="EMBL" id="RXF72293.1"/>
    </source>
</evidence>
<name>A0A4Q0MGB0_9SPHI</name>